<proteinExistence type="predicted"/>
<evidence type="ECO:0000313" key="2">
    <source>
        <dbReference type="Proteomes" id="UP000199400"/>
    </source>
</evidence>
<reference evidence="2" key="1">
    <citation type="submission" date="2016-10" db="EMBL/GenBank/DDBJ databases">
        <authorList>
            <person name="Varghese N."/>
            <person name="Submissions S."/>
        </authorList>
    </citation>
    <scope>NUCLEOTIDE SEQUENCE [LARGE SCALE GENOMIC DNA]</scope>
    <source>
        <strain evidence="2">ATCC 25963</strain>
    </source>
</reference>
<gene>
    <name evidence="1" type="ORF">SAMN02745121_06415</name>
</gene>
<name>A0A1I2F158_9BACT</name>
<dbReference type="Proteomes" id="UP000199400">
    <property type="component" value="Unassembled WGS sequence"/>
</dbReference>
<dbReference type="EMBL" id="FOMX01000024">
    <property type="protein sequence ID" value="SFE99082.1"/>
    <property type="molecule type" value="Genomic_DNA"/>
</dbReference>
<accession>A0A1I2F158</accession>
<dbReference type="AlphaFoldDB" id="A0A1I2F158"/>
<organism evidence="1 2">
    <name type="scientific">Nannocystis exedens</name>
    <dbReference type="NCBI Taxonomy" id="54"/>
    <lineage>
        <taxon>Bacteria</taxon>
        <taxon>Pseudomonadati</taxon>
        <taxon>Myxococcota</taxon>
        <taxon>Polyangia</taxon>
        <taxon>Nannocystales</taxon>
        <taxon>Nannocystaceae</taxon>
        <taxon>Nannocystis</taxon>
    </lineage>
</organism>
<protein>
    <submittedName>
        <fullName evidence="1">Uncharacterized protein</fullName>
    </submittedName>
</protein>
<dbReference type="STRING" id="54.SAMN02745121_06415"/>
<sequence length="62" mass="6878">MTMYIMRLRDEIGLQVRRAGRPRYGRRAGGPRLHLLAQSPATALAGAGRTYGPVLRDMTRPA</sequence>
<keyword evidence="2" id="KW-1185">Reference proteome</keyword>
<evidence type="ECO:0000313" key="1">
    <source>
        <dbReference type="EMBL" id="SFE99082.1"/>
    </source>
</evidence>
<dbReference type="RefSeq" id="WP_143141081.1">
    <property type="nucleotide sequence ID" value="NZ_FOMX01000024.1"/>
</dbReference>